<dbReference type="InterPro" id="IPR011051">
    <property type="entry name" value="RmlC_Cupin_sf"/>
</dbReference>
<feature type="region of interest" description="Disordered" evidence="1">
    <location>
        <begin position="293"/>
        <end position="312"/>
    </location>
</feature>
<keyword evidence="2" id="KW-0732">Signal</keyword>
<reference evidence="4 5" key="1">
    <citation type="submission" date="2019-06" db="EMBL/GenBank/DDBJ databases">
        <title>A chromosomal-level reference genome of Carpinus fangiana (Coryloideae, Betulaceae).</title>
        <authorList>
            <person name="Yang X."/>
            <person name="Wang Z."/>
            <person name="Zhang L."/>
            <person name="Hao G."/>
            <person name="Liu J."/>
            <person name="Yang Y."/>
        </authorList>
    </citation>
    <scope>NUCLEOTIDE SEQUENCE [LARGE SCALE GENOMIC DNA]</scope>
    <source>
        <strain evidence="4">Cfa_2016G</strain>
        <tissue evidence="4">Leaf</tissue>
    </source>
</reference>
<dbReference type="AlphaFoldDB" id="A0A660KR23"/>
<name>A0A660KR23_9ROSI</name>
<evidence type="ECO:0000256" key="1">
    <source>
        <dbReference type="SAM" id="MobiDB-lite"/>
    </source>
</evidence>
<protein>
    <recommendedName>
        <fullName evidence="3">Cupin type-1 domain-containing protein</fullName>
    </recommendedName>
</protein>
<dbReference type="Pfam" id="PF00190">
    <property type="entry name" value="Cupin_1"/>
    <property type="match status" value="2"/>
</dbReference>
<feature type="chain" id="PRO_5025013613" description="Cupin type-1 domain-containing protein" evidence="2">
    <location>
        <begin position="22"/>
        <end position="506"/>
    </location>
</feature>
<dbReference type="CDD" id="cd02245">
    <property type="entry name" value="cupin_7S_vicilin-like_C"/>
    <property type="match status" value="1"/>
</dbReference>
<feature type="compositionally biased region" description="Basic and acidic residues" evidence="1">
    <location>
        <begin position="293"/>
        <end position="302"/>
    </location>
</feature>
<feature type="signal peptide" evidence="2">
    <location>
        <begin position="1"/>
        <end position="21"/>
    </location>
</feature>
<dbReference type="InterPro" id="IPR014710">
    <property type="entry name" value="RmlC-like_jellyroll"/>
</dbReference>
<feature type="domain" description="Cupin type-1" evidence="3">
    <location>
        <begin position="309"/>
        <end position="458"/>
    </location>
</feature>
<dbReference type="PANTHER" id="PTHR31189">
    <property type="entry name" value="OS03G0336100 PROTEIN-RELATED"/>
    <property type="match status" value="1"/>
</dbReference>
<feature type="compositionally biased region" description="Basic and acidic residues" evidence="1">
    <location>
        <begin position="34"/>
        <end position="55"/>
    </location>
</feature>
<evidence type="ECO:0000256" key="2">
    <source>
        <dbReference type="SAM" id="SignalP"/>
    </source>
</evidence>
<feature type="region of interest" description="Disordered" evidence="1">
    <location>
        <begin position="34"/>
        <end position="63"/>
    </location>
</feature>
<gene>
    <name evidence="4" type="ORF">FH972_011361</name>
</gene>
<accession>A0A660KR23</accession>
<dbReference type="SUPFAM" id="SSF51182">
    <property type="entry name" value="RmlC-like cupins"/>
    <property type="match status" value="1"/>
</dbReference>
<evidence type="ECO:0000313" key="5">
    <source>
        <dbReference type="Proteomes" id="UP000327013"/>
    </source>
</evidence>
<proteinExistence type="predicted"/>
<dbReference type="InterPro" id="IPR006045">
    <property type="entry name" value="Cupin_1"/>
</dbReference>
<feature type="domain" description="Cupin type-1" evidence="3">
    <location>
        <begin position="67"/>
        <end position="221"/>
    </location>
</feature>
<dbReference type="Gene3D" id="2.60.120.10">
    <property type="entry name" value="Jelly Rolls"/>
    <property type="match status" value="2"/>
</dbReference>
<dbReference type="SMART" id="SM00835">
    <property type="entry name" value="Cupin_1"/>
    <property type="match status" value="2"/>
</dbReference>
<dbReference type="Proteomes" id="UP000327013">
    <property type="component" value="Chromosome 4"/>
</dbReference>
<evidence type="ECO:0000259" key="3">
    <source>
        <dbReference type="SMART" id="SM00835"/>
    </source>
</evidence>
<sequence length="506" mass="57315">MGSRAALFVLVLVLCYGLAMAVSFVGDEEWRGEKEGGEEDWRREREERERGREREETEEEEETEDWFLLQDSKDVVKTDAGEMRVVRSLGGRIVDRPMHIGFVTMEPKSLFIPQYLDSSLILFIRRGEAKIGYIYKDALAERRLKTGDVYRIPAGSAFYLVNTGEGQRLHIICSIDTSESLSLRTFQSFFIGGGSYPTSVLAGFDRETLSHAFNVSFSQLREILSRQREGPIVFVEDSRSPSVWAKFLQMKQQDRLQHLKKMVPDDFQEEPVHRQEELTWSWRKFLNSMLGKESKRKDDKGAGKSPDSYNLYDRRPDFSNNYGWSVALDESDYDPLKHSGIGVYLVNLTAGAMMAPHVNPSATEYGIVLGGSGTIQVVYPNGTSAINAKITEGDVFWVPKYFPFCQIASRTGPFEFFGFTTSARKNRPQFLVGASSILRTMLGPELAAAFGVDEERLREVVDAQQEAVILPSTWAAPPDDRKKKKMFARMPRIIKSFGNDMIMGSD</sequence>
<dbReference type="PANTHER" id="PTHR31189:SF2">
    <property type="entry name" value="RMLC-LIKE CUPINS SUPERFAMILY PROTEIN"/>
    <property type="match status" value="1"/>
</dbReference>
<dbReference type="EMBL" id="CM017324">
    <property type="protein sequence ID" value="KAE8038893.1"/>
    <property type="molecule type" value="Genomic_DNA"/>
</dbReference>
<dbReference type="CDD" id="cd02244">
    <property type="entry name" value="cupin_7S_vicilin-like_N"/>
    <property type="match status" value="1"/>
</dbReference>
<dbReference type="InterPro" id="IPR050253">
    <property type="entry name" value="Seed_Storage-Functional"/>
</dbReference>
<keyword evidence="5" id="KW-1185">Reference proteome</keyword>
<evidence type="ECO:0000313" key="4">
    <source>
        <dbReference type="EMBL" id="KAE8038893.1"/>
    </source>
</evidence>
<dbReference type="OrthoDB" id="2019862at2759"/>
<organism evidence="4 5">
    <name type="scientific">Carpinus fangiana</name>
    <dbReference type="NCBI Taxonomy" id="176857"/>
    <lineage>
        <taxon>Eukaryota</taxon>
        <taxon>Viridiplantae</taxon>
        <taxon>Streptophyta</taxon>
        <taxon>Embryophyta</taxon>
        <taxon>Tracheophyta</taxon>
        <taxon>Spermatophyta</taxon>
        <taxon>Magnoliopsida</taxon>
        <taxon>eudicotyledons</taxon>
        <taxon>Gunneridae</taxon>
        <taxon>Pentapetalae</taxon>
        <taxon>rosids</taxon>
        <taxon>fabids</taxon>
        <taxon>Fagales</taxon>
        <taxon>Betulaceae</taxon>
        <taxon>Carpinus</taxon>
    </lineage>
</organism>